<dbReference type="SUPFAM" id="SSF52821">
    <property type="entry name" value="Rhodanese/Cell cycle control phosphatase"/>
    <property type="match status" value="2"/>
</dbReference>
<dbReference type="GO" id="GO:0050313">
    <property type="term" value="F:sulfur dioxygenase activity"/>
    <property type="evidence" value="ECO:0007669"/>
    <property type="project" value="InterPro"/>
</dbReference>
<keyword evidence="4" id="KW-1185">Reference proteome</keyword>
<accession>A0A517ZA42</accession>
<evidence type="ECO:0000313" key="4">
    <source>
        <dbReference type="Proteomes" id="UP000320496"/>
    </source>
</evidence>
<dbReference type="KEGG" id="mri:Mal4_36980"/>
<dbReference type="SMART" id="SM00450">
    <property type="entry name" value="RHOD"/>
    <property type="match status" value="2"/>
</dbReference>
<dbReference type="RefSeq" id="WP_145370546.1">
    <property type="nucleotide sequence ID" value="NZ_CP036275.1"/>
</dbReference>
<dbReference type="Pfam" id="PF00753">
    <property type="entry name" value="Lactamase_B"/>
    <property type="match status" value="1"/>
</dbReference>
<keyword evidence="1" id="KW-0479">Metal-binding</keyword>
<dbReference type="InterPro" id="IPR036866">
    <property type="entry name" value="RibonucZ/Hydroxyglut_hydro"/>
</dbReference>
<dbReference type="GO" id="GO:0006749">
    <property type="term" value="P:glutathione metabolic process"/>
    <property type="evidence" value="ECO:0007669"/>
    <property type="project" value="InterPro"/>
</dbReference>
<dbReference type="OrthoDB" id="9784009at2"/>
<dbReference type="GO" id="GO:0016787">
    <property type="term" value="F:hydrolase activity"/>
    <property type="evidence" value="ECO:0007669"/>
    <property type="project" value="UniProtKB-KW"/>
</dbReference>
<dbReference type="CDD" id="cd00158">
    <property type="entry name" value="RHOD"/>
    <property type="match status" value="2"/>
</dbReference>
<dbReference type="PROSITE" id="PS50206">
    <property type="entry name" value="RHODANESE_3"/>
    <property type="match status" value="2"/>
</dbReference>
<dbReference type="Gene3D" id="3.40.250.10">
    <property type="entry name" value="Rhodanese-like domain"/>
    <property type="match status" value="2"/>
</dbReference>
<sequence length="473" mass="52057">MILKQYYLGCLSHASYMIVDEVTRIAAVVDPQRDIDQYLQDAEEHGWLIRHVFLTHFHADFLAGHIELRNRLDARIYLGARAQAEYDFVPVSEGDRIEFGEVRLQILETPGHTPEGISILVFDLEKSHEVPHAVLTGDTLFIGDVGRPDLLASIGVTADELANMLYESVTQKLMTLPDETLVYPAHGAGSMCGKALSDETVSTIGEQKKYNYALQPMSRAAFIRLVEVDQPDAPEYFVYDAIRNRQERESLEQSMQAAMKPLALDDVLNRQQSGNQIVDVRESNDFSGGHLKGAVNVGLRGKYATWAGTVLNHDDPIIVVAEQGEEQEAVMRLGRIGFDNVAGYLEGGMSALDARPDLIQQTDRITAAALNDMLGTDEEPVVLDIRSGKEWAAGHIQGSINIPLQQLTERIDEVPTERPVVVHCEGGYRSSIACSLLQKHGVGDNAMDLVGGFKAWAASHFPVDGEAIKALNG</sequence>
<dbReference type="Pfam" id="PF00581">
    <property type="entry name" value="Rhodanese"/>
    <property type="match status" value="2"/>
</dbReference>
<keyword evidence="3" id="KW-0378">Hydrolase</keyword>
<dbReference type="InterPro" id="IPR001763">
    <property type="entry name" value="Rhodanese-like_dom"/>
</dbReference>
<reference evidence="3 4" key="1">
    <citation type="submission" date="2019-02" db="EMBL/GenBank/DDBJ databases">
        <title>Deep-cultivation of Planctomycetes and their phenomic and genomic characterization uncovers novel biology.</title>
        <authorList>
            <person name="Wiegand S."/>
            <person name="Jogler M."/>
            <person name="Boedeker C."/>
            <person name="Pinto D."/>
            <person name="Vollmers J."/>
            <person name="Rivas-Marin E."/>
            <person name="Kohn T."/>
            <person name="Peeters S.H."/>
            <person name="Heuer A."/>
            <person name="Rast P."/>
            <person name="Oberbeckmann S."/>
            <person name="Bunk B."/>
            <person name="Jeske O."/>
            <person name="Meyerdierks A."/>
            <person name="Storesund J.E."/>
            <person name="Kallscheuer N."/>
            <person name="Luecker S."/>
            <person name="Lage O.M."/>
            <person name="Pohl T."/>
            <person name="Merkel B.J."/>
            <person name="Hornburger P."/>
            <person name="Mueller R.-W."/>
            <person name="Bruemmer F."/>
            <person name="Labrenz M."/>
            <person name="Spormann A.M."/>
            <person name="Op den Camp H."/>
            <person name="Overmann J."/>
            <person name="Amann R."/>
            <person name="Jetten M.S.M."/>
            <person name="Mascher T."/>
            <person name="Medema M.H."/>
            <person name="Devos D.P."/>
            <person name="Kaster A.-K."/>
            <person name="Ovreas L."/>
            <person name="Rohde M."/>
            <person name="Galperin M.Y."/>
            <person name="Jogler C."/>
        </authorList>
    </citation>
    <scope>NUCLEOTIDE SEQUENCE [LARGE SCALE GENOMIC DNA]</scope>
    <source>
        <strain evidence="3 4">Mal4</strain>
    </source>
</reference>
<proteinExistence type="predicted"/>
<dbReference type="AlphaFoldDB" id="A0A517ZA42"/>
<evidence type="ECO:0000256" key="1">
    <source>
        <dbReference type="ARBA" id="ARBA00022723"/>
    </source>
</evidence>
<feature type="domain" description="Rhodanese" evidence="2">
    <location>
        <begin position="271"/>
        <end position="361"/>
    </location>
</feature>
<evidence type="ECO:0000313" key="3">
    <source>
        <dbReference type="EMBL" id="QDU39356.1"/>
    </source>
</evidence>
<dbReference type="GO" id="GO:0070813">
    <property type="term" value="P:hydrogen sulfide metabolic process"/>
    <property type="evidence" value="ECO:0007669"/>
    <property type="project" value="TreeGrafter"/>
</dbReference>
<organism evidence="3 4">
    <name type="scientific">Maioricimonas rarisocia</name>
    <dbReference type="NCBI Taxonomy" id="2528026"/>
    <lineage>
        <taxon>Bacteria</taxon>
        <taxon>Pseudomonadati</taxon>
        <taxon>Planctomycetota</taxon>
        <taxon>Planctomycetia</taxon>
        <taxon>Planctomycetales</taxon>
        <taxon>Planctomycetaceae</taxon>
        <taxon>Maioricimonas</taxon>
    </lineage>
</organism>
<dbReference type="PANTHER" id="PTHR43084">
    <property type="entry name" value="PERSULFIDE DIOXYGENASE ETHE1"/>
    <property type="match status" value="1"/>
</dbReference>
<dbReference type="EMBL" id="CP036275">
    <property type="protein sequence ID" value="QDU39356.1"/>
    <property type="molecule type" value="Genomic_DNA"/>
</dbReference>
<dbReference type="PANTHER" id="PTHR43084:SF1">
    <property type="entry name" value="PERSULFIDE DIOXYGENASE ETHE1, MITOCHONDRIAL"/>
    <property type="match status" value="1"/>
</dbReference>
<evidence type="ECO:0000259" key="2">
    <source>
        <dbReference type="PROSITE" id="PS50206"/>
    </source>
</evidence>
<protein>
    <submittedName>
        <fullName evidence="3">Beta-lactamase hydrolase-like protein</fullName>
        <ecNumber evidence="3">3.-.-.-</ecNumber>
    </submittedName>
</protein>
<dbReference type="SMART" id="SM00849">
    <property type="entry name" value="Lactamase_B"/>
    <property type="match status" value="1"/>
</dbReference>
<name>A0A517ZA42_9PLAN</name>
<dbReference type="EC" id="3.-.-.-" evidence="3"/>
<dbReference type="SUPFAM" id="SSF56281">
    <property type="entry name" value="Metallo-hydrolase/oxidoreductase"/>
    <property type="match status" value="1"/>
</dbReference>
<dbReference type="FunFam" id="3.60.15.10:FF:000030">
    <property type="entry name" value="Metallo-beta-lactamase family protein"/>
    <property type="match status" value="1"/>
</dbReference>
<dbReference type="Gene3D" id="3.60.15.10">
    <property type="entry name" value="Ribonuclease Z/Hydroxyacylglutathione hydrolase-like"/>
    <property type="match status" value="1"/>
</dbReference>
<dbReference type="CDD" id="cd07724">
    <property type="entry name" value="POD-like_MBL-fold"/>
    <property type="match status" value="1"/>
</dbReference>
<dbReference type="InterPro" id="IPR036873">
    <property type="entry name" value="Rhodanese-like_dom_sf"/>
</dbReference>
<feature type="domain" description="Rhodanese" evidence="2">
    <location>
        <begin position="376"/>
        <end position="465"/>
    </location>
</feature>
<dbReference type="InterPro" id="IPR044528">
    <property type="entry name" value="POD-like_MBL-fold"/>
</dbReference>
<dbReference type="Proteomes" id="UP000320496">
    <property type="component" value="Chromosome"/>
</dbReference>
<dbReference type="InterPro" id="IPR051682">
    <property type="entry name" value="Mito_Persulfide_Diox"/>
</dbReference>
<dbReference type="GO" id="GO:0046872">
    <property type="term" value="F:metal ion binding"/>
    <property type="evidence" value="ECO:0007669"/>
    <property type="project" value="UniProtKB-KW"/>
</dbReference>
<gene>
    <name evidence="3" type="primary">blh_3</name>
    <name evidence="3" type="ORF">Mal4_36980</name>
</gene>
<dbReference type="InterPro" id="IPR001279">
    <property type="entry name" value="Metallo-B-lactamas"/>
</dbReference>